<dbReference type="Pfam" id="PF00249">
    <property type="entry name" value="Myb_DNA-binding"/>
    <property type="match status" value="1"/>
</dbReference>
<accession>A0A6P5FQH1</accession>
<keyword evidence="2" id="KW-0805">Transcription regulation</keyword>
<feature type="region of interest" description="Disordered" evidence="9">
    <location>
        <begin position="227"/>
        <end position="266"/>
    </location>
</feature>
<dbReference type="GO" id="GO:0003700">
    <property type="term" value="F:DNA-binding transcription factor activity"/>
    <property type="evidence" value="ECO:0007669"/>
    <property type="project" value="UniProtKB-ARBA"/>
</dbReference>
<evidence type="ECO:0000259" key="12">
    <source>
        <dbReference type="PROSITE" id="PS51294"/>
    </source>
</evidence>
<evidence type="ECO:0000256" key="4">
    <source>
        <dbReference type="ARBA" id="ARBA00023159"/>
    </source>
</evidence>
<keyword evidence="5" id="KW-0804">Transcription</keyword>
<dbReference type="InterPro" id="IPR017884">
    <property type="entry name" value="SANT_dom"/>
</dbReference>
<dbReference type="CDD" id="cd00167">
    <property type="entry name" value="SANT"/>
    <property type="match status" value="2"/>
</dbReference>
<feature type="domain" description="Myb-like" evidence="10">
    <location>
        <begin position="154"/>
        <end position="206"/>
    </location>
</feature>
<feature type="domain" description="HTH myb-type" evidence="12">
    <location>
        <begin position="154"/>
        <end position="210"/>
    </location>
</feature>
<dbReference type="SMART" id="SM00717">
    <property type="entry name" value="SANT"/>
    <property type="match status" value="2"/>
</dbReference>
<reference evidence="13" key="1">
    <citation type="journal article" date="2015" name="Nat. Genet.">
        <title>The pineapple genome and the evolution of CAM photosynthesis.</title>
        <authorList>
            <person name="Ming R."/>
            <person name="VanBuren R."/>
            <person name="Wai C.M."/>
            <person name="Tang H."/>
            <person name="Schatz M.C."/>
            <person name="Bowers J.E."/>
            <person name="Lyons E."/>
            <person name="Wang M.L."/>
            <person name="Chen J."/>
            <person name="Biggers E."/>
            <person name="Zhang J."/>
            <person name="Huang L."/>
            <person name="Zhang L."/>
            <person name="Miao W."/>
            <person name="Zhang J."/>
            <person name="Ye Z."/>
            <person name="Miao C."/>
            <person name="Lin Z."/>
            <person name="Wang H."/>
            <person name="Zhou H."/>
            <person name="Yim W.C."/>
            <person name="Priest H.D."/>
            <person name="Zheng C."/>
            <person name="Woodhouse M."/>
            <person name="Edger P.P."/>
            <person name="Guyot R."/>
            <person name="Guo H.B."/>
            <person name="Guo H."/>
            <person name="Zheng G."/>
            <person name="Singh R."/>
            <person name="Sharma A."/>
            <person name="Min X."/>
            <person name="Zheng Y."/>
            <person name="Lee H."/>
            <person name="Gurtowski J."/>
            <person name="Sedlazeck F.J."/>
            <person name="Harkess A."/>
            <person name="McKain M.R."/>
            <person name="Liao Z."/>
            <person name="Fang J."/>
            <person name="Liu J."/>
            <person name="Zhang X."/>
            <person name="Zhang Q."/>
            <person name="Hu W."/>
            <person name="Qin Y."/>
            <person name="Wang K."/>
            <person name="Chen L.Y."/>
            <person name="Shirley N."/>
            <person name="Lin Y.R."/>
            <person name="Liu L.Y."/>
            <person name="Hernandez A.G."/>
            <person name="Wright C.L."/>
            <person name="Bulone V."/>
            <person name="Tuskan G.A."/>
            <person name="Heath K."/>
            <person name="Zee F."/>
            <person name="Moore P.H."/>
            <person name="Sunkar R."/>
            <person name="Leebens-Mack J.H."/>
            <person name="Mockler T."/>
            <person name="Bennetzen J.L."/>
            <person name="Freeling M."/>
            <person name="Sankoff D."/>
            <person name="Paterson A.H."/>
            <person name="Zhu X."/>
            <person name="Yang X."/>
            <person name="Smith J.A."/>
            <person name="Cushman J.C."/>
            <person name="Paull R.E."/>
            <person name="Yu Q."/>
        </authorList>
    </citation>
    <scope>NUCLEOTIDE SEQUENCE [LARGE SCALE GENOMIC DNA]</scope>
    <source>
        <strain evidence="13">cv. F153</strain>
    </source>
</reference>
<keyword evidence="13" id="KW-1185">Reference proteome</keyword>
<dbReference type="PANTHER" id="PTHR44042:SF67">
    <property type="entry name" value="MYB-LIKE PROTEIN I"/>
    <property type="match status" value="1"/>
</dbReference>
<dbReference type="PANTHER" id="PTHR44042">
    <property type="entry name" value="DUPLICATED HOMEODOMAIN-LIKE SUPERFAMILY PROTEIN-RELATED"/>
    <property type="match status" value="1"/>
</dbReference>
<evidence type="ECO:0000259" key="11">
    <source>
        <dbReference type="PROSITE" id="PS51293"/>
    </source>
</evidence>
<dbReference type="InterPro" id="IPR009057">
    <property type="entry name" value="Homeodomain-like_sf"/>
</dbReference>
<reference evidence="14" key="2">
    <citation type="submission" date="2025-08" db="UniProtKB">
        <authorList>
            <consortium name="RefSeq"/>
        </authorList>
    </citation>
    <scope>IDENTIFICATION</scope>
    <source>
        <tissue evidence="14">Leaf</tissue>
    </source>
</reference>
<evidence type="ECO:0000256" key="6">
    <source>
        <dbReference type="ARBA" id="ARBA00023242"/>
    </source>
</evidence>
<evidence type="ECO:0000256" key="2">
    <source>
        <dbReference type="ARBA" id="ARBA00023015"/>
    </source>
</evidence>
<dbReference type="PROSITE" id="PS50090">
    <property type="entry name" value="MYB_LIKE"/>
    <property type="match status" value="1"/>
</dbReference>
<dbReference type="Gene3D" id="1.10.10.60">
    <property type="entry name" value="Homeodomain-like"/>
    <property type="match status" value="2"/>
</dbReference>
<dbReference type="GO" id="GO:0003677">
    <property type="term" value="F:DNA binding"/>
    <property type="evidence" value="ECO:0007669"/>
    <property type="project" value="UniProtKB-KW"/>
</dbReference>
<dbReference type="AlphaFoldDB" id="A0A6P5FQH1"/>
<dbReference type="InterPro" id="IPR001005">
    <property type="entry name" value="SANT/Myb"/>
</dbReference>
<dbReference type="PROSITE" id="PS51294">
    <property type="entry name" value="HTH_MYB"/>
    <property type="match status" value="1"/>
</dbReference>
<feature type="compositionally biased region" description="Gly residues" evidence="9">
    <location>
        <begin position="46"/>
        <end position="63"/>
    </location>
</feature>
<dbReference type="GeneID" id="109716977"/>
<comment type="subcellular location">
    <subcellularLocation>
        <location evidence="1">Nucleus</location>
    </subcellularLocation>
</comment>
<feature type="compositionally biased region" description="Polar residues" evidence="9">
    <location>
        <begin position="227"/>
        <end position="248"/>
    </location>
</feature>
<evidence type="ECO:0000256" key="1">
    <source>
        <dbReference type="ARBA" id="ARBA00004123"/>
    </source>
</evidence>
<evidence type="ECO:0000256" key="3">
    <source>
        <dbReference type="ARBA" id="ARBA00023125"/>
    </source>
</evidence>
<protein>
    <recommendedName>
        <fullName evidence="7">Transcription factor MYBS1</fullName>
    </recommendedName>
    <alternativeName>
        <fullName evidence="8">Myb-related protein S1</fullName>
    </alternativeName>
</protein>
<dbReference type="GO" id="GO:0005634">
    <property type="term" value="C:nucleus"/>
    <property type="evidence" value="ECO:0007669"/>
    <property type="project" value="UniProtKB-SubCell"/>
</dbReference>
<keyword evidence="4" id="KW-0010">Activator</keyword>
<dbReference type="GO" id="GO:0009739">
    <property type="term" value="P:response to gibberellin"/>
    <property type="evidence" value="ECO:0007669"/>
    <property type="project" value="UniProtKB-ARBA"/>
</dbReference>
<dbReference type="PROSITE" id="PS51293">
    <property type="entry name" value="SANT"/>
    <property type="match status" value="1"/>
</dbReference>
<dbReference type="GO" id="GO:0009744">
    <property type="term" value="P:response to sucrose"/>
    <property type="evidence" value="ECO:0007669"/>
    <property type="project" value="UniProtKB-ARBA"/>
</dbReference>
<gene>
    <name evidence="14" type="primary">LOC109716977</name>
</gene>
<dbReference type="OrthoDB" id="118550at2759"/>
<dbReference type="NCBIfam" id="TIGR01557">
    <property type="entry name" value="myb_SHAQKYF"/>
    <property type="match status" value="1"/>
</dbReference>
<sequence length="318" mass="33356">MAGTAAAAAAAAAEEEEEVAGWSRDDNKAFENAVAAVAPPEVAGAERGGGGGGGSEEGGGGDGKWWDMIAARVPGKTAAEVRRHYEILVEDVRAIEAGRVPIPRYSGEEAAPPHPPAAGKEGHGHGHGHGQGQGVGEKKGLGFEVGKGCSKSEQERKKGIPWTEEEHRLFLLGLDKFGKGDWRSISRNFVISRTPTQVASHAQKYFIRLNSINRDRRRSSIHDITSVNSGEVSSSPQGPITGQGNGTHPATIRPPMAHQPLPSQPPIPAVGMYGPPLGHPVPGHMISAIGTPVMLPPPGHVPYVVPVAHPVLSPKIHQ</sequence>
<feature type="region of interest" description="Disordered" evidence="9">
    <location>
        <begin position="105"/>
        <end position="158"/>
    </location>
</feature>
<evidence type="ECO:0000259" key="10">
    <source>
        <dbReference type="PROSITE" id="PS50090"/>
    </source>
</evidence>
<dbReference type="Proteomes" id="UP000515123">
    <property type="component" value="Linkage group 11"/>
</dbReference>
<dbReference type="Gramene" id="Aco018756.1.mrna1">
    <property type="protein sequence ID" value="Aco018756.1.mrna1"/>
    <property type="gene ID" value="Aco018756.1.path1"/>
</dbReference>
<organism evidence="13 14">
    <name type="scientific">Ananas comosus</name>
    <name type="common">Pineapple</name>
    <name type="synonym">Ananas ananas</name>
    <dbReference type="NCBI Taxonomy" id="4615"/>
    <lineage>
        <taxon>Eukaryota</taxon>
        <taxon>Viridiplantae</taxon>
        <taxon>Streptophyta</taxon>
        <taxon>Embryophyta</taxon>
        <taxon>Tracheophyta</taxon>
        <taxon>Spermatophyta</taxon>
        <taxon>Magnoliopsida</taxon>
        <taxon>Liliopsida</taxon>
        <taxon>Poales</taxon>
        <taxon>Bromeliaceae</taxon>
        <taxon>Bromelioideae</taxon>
        <taxon>Ananas</taxon>
    </lineage>
</organism>
<dbReference type="FunFam" id="1.10.10.60:FF:000009">
    <property type="entry name" value="transcription factor MYB1R1"/>
    <property type="match status" value="1"/>
</dbReference>
<feature type="domain" description="SANT" evidence="11">
    <location>
        <begin position="162"/>
        <end position="210"/>
    </location>
</feature>
<dbReference type="InterPro" id="IPR017930">
    <property type="entry name" value="Myb_dom"/>
</dbReference>
<dbReference type="InterPro" id="IPR006447">
    <property type="entry name" value="Myb_dom_plants"/>
</dbReference>
<feature type="compositionally biased region" description="Low complexity" evidence="9">
    <location>
        <begin position="30"/>
        <end position="45"/>
    </location>
</feature>
<evidence type="ECO:0000256" key="7">
    <source>
        <dbReference type="ARBA" id="ARBA00068153"/>
    </source>
</evidence>
<feature type="region of interest" description="Disordered" evidence="9">
    <location>
        <begin position="1"/>
        <end position="66"/>
    </location>
</feature>
<evidence type="ECO:0000256" key="5">
    <source>
        <dbReference type="ARBA" id="ARBA00023163"/>
    </source>
</evidence>
<evidence type="ECO:0000313" key="13">
    <source>
        <dbReference type="Proteomes" id="UP000515123"/>
    </source>
</evidence>
<proteinExistence type="predicted"/>
<evidence type="ECO:0000256" key="9">
    <source>
        <dbReference type="SAM" id="MobiDB-lite"/>
    </source>
</evidence>
<evidence type="ECO:0000256" key="8">
    <source>
        <dbReference type="ARBA" id="ARBA00076145"/>
    </source>
</evidence>
<keyword evidence="3" id="KW-0238">DNA-binding</keyword>
<dbReference type="RefSeq" id="XP_020098199.1">
    <property type="nucleotide sequence ID" value="XM_020242610.1"/>
</dbReference>
<keyword evidence="6" id="KW-0539">Nucleus</keyword>
<dbReference type="FunFam" id="1.10.10.60:FF:000154">
    <property type="entry name" value="Transcription factor SRM1"/>
    <property type="match status" value="1"/>
</dbReference>
<evidence type="ECO:0000313" key="14">
    <source>
        <dbReference type="RefSeq" id="XP_020098199.1"/>
    </source>
</evidence>
<name>A0A6P5FQH1_ANACO</name>
<feature type="compositionally biased region" description="Low complexity" evidence="9">
    <location>
        <begin position="1"/>
        <end position="12"/>
    </location>
</feature>
<dbReference type="SUPFAM" id="SSF46689">
    <property type="entry name" value="Homeodomain-like"/>
    <property type="match status" value="1"/>
</dbReference>